<accession>A0A8S5P4V4</accession>
<reference evidence="1" key="1">
    <citation type="journal article" date="2021" name="Proc. Natl. Acad. Sci. U.S.A.">
        <title>A Catalog of Tens of Thousands of Viruses from Human Metagenomes Reveals Hidden Associations with Chronic Diseases.</title>
        <authorList>
            <person name="Tisza M.J."/>
            <person name="Buck C.B."/>
        </authorList>
    </citation>
    <scope>NUCLEOTIDE SEQUENCE</scope>
    <source>
        <strain evidence="1">CtQtc11</strain>
    </source>
</reference>
<name>A0A8S5P4V4_9CAUD</name>
<sequence length="127" mass="15195">MKKTKARFYTAILNRETGRVLKKVVDGYLFYYEDMSFGIYKRCDDAYIQKYVVIDIETGLKVLGARDFKMIDICMYYIYNNIKNFYKTNNYNKHLKSWMSSEICKDSTLSMYHWKNNFLDLTGGCKK</sequence>
<dbReference type="EMBL" id="BK015325">
    <property type="protein sequence ID" value="DAE01467.1"/>
    <property type="molecule type" value="Genomic_DNA"/>
</dbReference>
<proteinExistence type="predicted"/>
<organism evidence="1">
    <name type="scientific">Siphoviridae sp. ctQtc11</name>
    <dbReference type="NCBI Taxonomy" id="2825497"/>
    <lineage>
        <taxon>Viruses</taxon>
        <taxon>Duplodnaviria</taxon>
        <taxon>Heunggongvirae</taxon>
        <taxon>Uroviricota</taxon>
        <taxon>Caudoviricetes</taxon>
    </lineage>
</organism>
<evidence type="ECO:0000313" key="1">
    <source>
        <dbReference type="EMBL" id="DAE01467.1"/>
    </source>
</evidence>
<protein>
    <submittedName>
        <fullName evidence="1">Uncharacterized protein</fullName>
    </submittedName>
</protein>